<evidence type="ECO:0000256" key="1">
    <source>
        <dbReference type="ARBA" id="ARBA00022741"/>
    </source>
</evidence>
<evidence type="ECO:0000259" key="4">
    <source>
        <dbReference type="SMART" id="SM00534"/>
    </source>
</evidence>
<evidence type="ECO:0000313" key="5">
    <source>
        <dbReference type="EMBL" id="SKC95934.1"/>
    </source>
</evidence>
<accession>A0A1T5N6H0</accession>
<dbReference type="SMART" id="SM00534">
    <property type="entry name" value="MUTSac"/>
    <property type="match status" value="1"/>
</dbReference>
<keyword evidence="3" id="KW-0238">DNA-binding</keyword>
<dbReference type="GO" id="GO:0005524">
    <property type="term" value="F:ATP binding"/>
    <property type="evidence" value="ECO:0007669"/>
    <property type="project" value="UniProtKB-KW"/>
</dbReference>
<evidence type="ECO:0000256" key="3">
    <source>
        <dbReference type="ARBA" id="ARBA00023125"/>
    </source>
</evidence>
<feature type="domain" description="DNA mismatch repair proteins mutS family" evidence="4">
    <location>
        <begin position="258"/>
        <end position="447"/>
    </location>
</feature>
<dbReference type="AlphaFoldDB" id="A0A1T5N6H0"/>
<keyword evidence="1" id="KW-0547">Nucleotide-binding</keyword>
<dbReference type="InterPro" id="IPR045076">
    <property type="entry name" value="MutS"/>
</dbReference>
<proteinExistence type="predicted"/>
<dbReference type="STRING" id="393003.SAMN05660461_0565"/>
<organism evidence="5 6">
    <name type="scientific">Chitinophaga ginsengisegetis</name>
    <dbReference type="NCBI Taxonomy" id="393003"/>
    <lineage>
        <taxon>Bacteria</taxon>
        <taxon>Pseudomonadati</taxon>
        <taxon>Bacteroidota</taxon>
        <taxon>Chitinophagia</taxon>
        <taxon>Chitinophagales</taxon>
        <taxon>Chitinophagaceae</taxon>
        <taxon>Chitinophaga</taxon>
    </lineage>
</organism>
<dbReference type="PANTHER" id="PTHR11361:SF99">
    <property type="entry name" value="DNA MISMATCH REPAIR PROTEIN"/>
    <property type="match status" value="1"/>
</dbReference>
<dbReference type="Gene3D" id="3.40.50.300">
    <property type="entry name" value="P-loop containing nucleotide triphosphate hydrolases"/>
    <property type="match status" value="1"/>
</dbReference>
<gene>
    <name evidence="5" type="ORF">SAMN05660461_0565</name>
</gene>
<reference evidence="5 6" key="1">
    <citation type="submission" date="2017-02" db="EMBL/GenBank/DDBJ databases">
        <authorList>
            <person name="Peterson S.W."/>
        </authorList>
    </citation>
    <scope>NUCLEOTIDE SEQUENCE [LARGE SCALE GENOMIC DNA]</scope>
    <source>
        <strain evidence="5 6">DSM 18108</strain>
    </source>
</reference>
<dbReference type="Gene3D" id="1.10.1420.10">
    <property type="match status" value="1"/>
</dbReference>
<name>A0A1T5N6H0_9BACT</name>
<dbReference type="GO" id="GO:0140664">
    <property type="term" value="F:ATP-dependent DNA damage sensor activity"/>
    <property type="evidence" value="ECO:0007669"/>
    <property type="project" value="InterPro"/>
</dbReference>
<evidence type="ECO:0000256" key="2">
    <source>
        <dbReference type="ARBA" id="ARBA00022840"/>
    </source>
</evidence>
<dbReference type="InterPro" id="IPR036187">
    <property type="entry name" value="DNA_mismatch_repair_MutS_sf"/>
</dbReference>
<keyword evidence="6" id="KW-1185">Reference proteome</keyword>
<sequence>MIFNTDKQTLTDLNILGKPGADSIYTVFNHTSTRGGAAVLENMFRYPLAEKAAINNRSGKIRFFQSVNAGFPFSSGLFDVIEGYLAIQDDRTRLSPEGNTLARKFNNLIAADNNFKAVSDGIRSVIEMLHMLQGFFVYMATLPTDNPYGADMAEMKKLLQDPALEQVLQEPAGSKLAYAKVVEYDQLLRFRLSKELSKMLSLIYHLDVYITVARVATERKLVFPVALDAGSHHIRLEGVYHPQVANAVPNTIHITPENNVVFLTGANMAGKSTFMKSLGIAMFLAHMGFPVAAEKMEFAVRDGIYTTINLPDDLSSGSSHFYTEVLRIKKIARELSKAKNLFLIFDELFRGTNVKDAYEGTVAVTAAFAERENCIFVISTHITEAGEVLKERCRNIHFIFLPTKMENNKPVYTYRLAAGITTDRHGMLIINNEGILDIISKKKDKNKDA</sequence>
<dbReference type="Proteomes" id="UP000190166">
    <property type="component" value="Unassembled WGS sequence"/>
</dbReference>
<dbReference type="PANTHER" id="PTHR11361">
    <property type="entry name" value="DNA MISMATCH REPAIR PROTEIN MUTS FAMILY MEMBER"/>
    <property type="match status" value="1"/>
</dbReference>
<dbReference type="SUPFAM" id="SSF48334">
    <property type="entry name" value="DNA repair protein MutS, domain III"/>
    <property type="match status" value="1"/>
</dbReference>
<keyword evidence="2" id="KW-0067">ATP-binding</keyword>
<dbReference type="SUPFAM" id="SSF52540">
    <property type="entry name" value="P-loop containing nucleoside triphosphate hydrolases"/>
    <property type="match status" value="1"/>
</dbReference>
<dbReference type="InterPro" id="IPR000432">
    <property type="entry name" value="DNA_mismatch_repair_MutS_C"/>
</dbReference>
<dbReference type="GO" id="GO:0030983">
    <property type="term" value="F:mismatched DNA binding"/>
    <property type="evidence" value="ECO:0007669"/>
    <property type="project" value="InterPro"/>
</dbReference>
<dbReference type="GO" id="GO:0006298">
    <property type="term" value="P:mismatch repair"/>
    <property type="evidence" value="ECO:0007669"/>
    <property type="project" value="InterPro"/>
</dbReference>
<dbReference type="Pfam" id="PF00488">
    <property type="entry name" value="MutS_V"/>
    <property type="match status" value="1"/>
</dbReference>
<dbReference type="InterPro" id="IPR027417">
    <property type="entry name" value="P-loop_NTPase"/>
</dbReference>
<dbReference type="RefSeq" id="WP_079467892.1">
    <property type="nucleotide sequence ID" value="NZ_FUZZ01000001.1"/>
</dbReference>
<evidence type="ECO:0000313" key="6">
    <source>
        <dbReference type="Proteomes" id="UP000190166"/>
    </source>
</evidence>
<protein>
    <submittedName>
        <fullName evidence="5">MutS domain III</fullName>
    </submittedName>
</protein>
<dbReference type="EMBL" id="FUZZ01000001">
    <property type="protein sequence ID" value="SKC95934.1"/>
    <property type="molecule type" value="Genomic_DNA"/>
</dbReference>